<protein>
    <recommendedName>
        <fullName evidence="4">Clr5 domain-containing protein</fullName>
    </recommendedName>
</protein>
<organism evidence="2 3">
    <name type="scientific">Lithohypha guttulata</name>
    <dbReference type="NCBI Taxonomy" id="1690604"/>
    <lineage>
        <taxon>Eukaryota</taxon>
        <taxon>Fungi</taxon>
        <taxon>Dikarya</taxon>
        <taxon>Ascomycota</taxon>
        <taxon>Pezizomycotina</taxon>
        <taxon>Eurotiomycetes</taxon>
        <taxon>Chaetothyriomycetidae</taxon>
        <taxon>Chaetothyriales</taxon>
        <taxon>Trichomeriaceae</taxon>
        <taxon>Lithohypha</taxon>
    </lineage>
</organism>
<name>A0ABR0KBB1_9EURO</name>
<dbReference type="Gene3D" id="1.25.40.10">
    <property type="entry name" value="Tetratricopeptide repeat domain"/>
    <property type="match status" value="1"/>
</dbReference>
<comment type="caution">
    <text evidence="2">The sequence shown here is derived from an EMBL/GenBank/DDBJ whole genome shotgun (WGS) entry which is preliminary data.</text>
</comment>
<accession>A0ABR0KBB1</accession>
<evidence type="ECO:0008006" key="4">
    <source>
        <dbReference type="Google" id="ProtNLM"/>
    </source>
</evidence>
<evidence type="ECO:0000313" key="3">
    <source>
        <dbReference type="Proteomes" id="UP001345013"/>
    </source>
</evidence>
<evidence type="ECO:0000256" key="1">
    <source>
        <dbReference type="SAM" id="MobiDB-lite"/>
    </source>
</evidence>
<keyword evidence="3" id="KW-1185">Reference proteome</keyword>
<proteinExistence type="predicted"/>
<sequence length="490" mass="55264">METIKPHFMQYYSEGCTYEDIAAVISEKHGFTASWNLPSKNFSAADKEAELAARSEPSKEQHSTRNQIRPCPRDRLARYQRDKERKQLRKGFSRGPTEAATAPVHKPDNAASSANAAQSSMDEWQVQLCNAKNRVEKVVTLPDAWQCLAQVVHYTREYCLLCAGENSIPMASGGWPSPNLHSLVPAQIGRALPWLAYAKYYQAFEMLDFGNSTLAVQLMTTAGEHIQRALLTPDLRLLSNLLWICFIDCSHTARNYLEHAVKFFVRKAKETPNVGPEHPLSRILGAIALVDLTSTDTKAAIARQLVEGAEPLGRKDFNACYEGRELLMKLLIRLGQLDKAMRHCQSLLDLSLQYAGCHCDETYRVRRWQGRILARQGLISAAEDAFRALLQDRVVNADSYVDSADRKEWLPWEDLSRICTLRGEHEMAEQYEKLAFESSVDIYGECTGNTLRILADLIDLLSTNGHYQDVLALRDRVPRAFNSLNKSRSG</sequence>
<gene>
    <name evidence="2" type="ORF">LTR24_004695</name>
</gene>
<dbReference type="InterPro" id="IPR011990">
    <property type="entry name" value="TPR-like_helical_dom_sf"/>
</dbReference>
<evidence type="ECO:0000313" key="2">
    <source>
        <dbReference type="EMBL" id="KAK5093035.1"/>
    </source>
</evidence>
<reference evidence="2 3" key="1">
    <citation type="submission" date="2023-08" db="EMBL/GenBank/DDBJ databases">
        <title>Black Yeasts Isolated from many extreme environments.</title>
        <authorList>
            <person name="Coleine C."/>
            <person name="Stajich J.E."/>
            <person name="Selbmann L."/>
        </authorList>
    </citation>
    <scope>NUCLEOTIDE SEQUENCE [LARGE SCALE GENOMIC DNA]</scope>
    <source>
        <strain evidence="2 3">CCFEE 5885</strain>
    </source>
</reference>
<feature type="compositionally biased region" description="Basic and acidic residues" evidence="1">
    <location>
        <begin position="71"/>
        <end position="85"/>
    </location>
</feature>
<feature type="compositionally biased region" description="Basic and acidic residues" evidence="1">
    <location>
        <begin position="48"/>
        <end position="63"/>
    </location>
</feature>
<feature type="region of interest" description="Disordered" evidence="1">
    <location>
        <begin position="48"/>
        <end position="117"/>
    </location>
</feature>
<dbReference type="EMBL" id="JAVRRG010000049">
    <property type="protein sequence ID" value="KAK5093035.1"/>
    <property type="molecule type" value="Genomic_DNA"/>
</dbReference>
<dbReference type="Proteomes" id="UP001345013">
    <property type="component" value="Unassembled WGS sequence"/>
</dbReference>